<feature type="compositionally biased region" description="Basic residues" evidence="1">
    <location>
        <begin position="331"/>
        <end position="343"/>
    </location>
</feature>
<feature type="compositionally biased region" description="Basic residues" evidence="1">
    <location>
        <begin position="456"/>
        <end position="465"/>
    </location>
</feature>
<evidence type="ECO:0000256" key="1">
    <source>
        <dbReference type="SAM" id="MobiDB-lite"/>
    </source>
</evidence>
<evidence type="ECO:0000313" key="4">
    <source>
        <dbReference type="RefSeq" id="XP_019635710.1"/>
    </source>
</evidence>
<reference evidence="4" key="1">
    <citation type="submission" date="2025-08" db="UniProtKB">
        <authorList>
            <consortium name="RefSeq"/>
        </authorList>
    </citation>
    <scope>IDENTIFICATION</scope>
    <source>
        <tissue evidence="4">Gonad</tissue>
    </source>
</reference>
<feature type="compositionally biased region" description="Pro residues" evidence="1">
    <location>
        <begin position="55"/>
        <end position="65"/>
    </location>
</feature>
<evidence type="ECO:0000256" key="2">
    <source>
        <dbReference type="SAM" id="Phobius"/>
    </source>
</evidence>
<organism evidence="3 4">
    <name type="scientific">Branchiostoma belcheri</name>
    <name type="common">Amphioxus</name>
    <dbReference type="NCBI Taxonomy" id="7741"/>
    <lineage>
        <taxon>Eukaryota</taxon>
        <taxon>Metazoa</taxon>
        <taxon>Chordata</taxon>
        <taxon>Cephalochordata</taxon>
        <taxon>Leptocardii</taxon>
        <taxon>Amphioxiformes</taxon>
        <taxon>Branchiostomatidae</taxon>
        <taxon>Branchiostoma</taxon>
    </lineage>
</organism>
<evidence type="ECO:0000313" key="3">
    <source>
        <dbReference type="Proteomes" id="UP000515135"/>
    </source>
</evidence>
<feature type="compositionally biased region" description="Low complexity" evidence="1">
    <location>
        <begin position="442"/>
        <end position="455"/>
    </location>
</feature>
<protein>
    <submittedName>
        <fullName evidence="4">Uncharacterized protein LOC109478535</fullName>
    </submittedName>
</protein>
<feature type="region of interest" description="Disordered" evidence="1">
    <location>
        <begin position="413"/>
        <end position="468"/>
    </location>
</feature>
<keyword evidence="2" id="KW-0812">Transmembrane</keyword>
<dbReference type="RefSeq" id="XP_019635710.1">
    <property type="nucleotide sequence ID" value="XM_019780151.1"/>
</dbReference>
<feature type="transmembrane region" description="Helical" evidence="2">
    <location>
        <begin position="474"/>
        <end position="492"/>
    </location>
</feature>
<feature type="compositionally biased region" description="Basic and acidic residues" evidence="1">
    <location>
        <begin position="367"/>
        <end position="390"/>
    </location>
</feature>
<sequence length="505" mass="57634">MCKVCSSINGRAEAEVRGWKAPGCVPPTDHLSHPQAMTTKDLYTDTEEEDELPGCLPPFSPPKKPAGPLSEEEEFELIAKWQAGGLTLGQPRSSAVTDVTVKYKSREDLLNFETCDEETGDEDVPFHDLYAVMDDVDQTCDRMEDDFAALAPAMEGDHHFFFFDEDDPNFRDDAEEDSWDHYEYPTTLYPYTKENGGVWYTTEDDGYQHDQGLTEESDGDNSGSLEKQQRVSSGYLSADLSFEQSSRDGSTQFSDSVYIPKGWEKFPREIARQKFDLKKDPALPSLKAPSVVEEEPRPYRRARSERGEADQWEVSLADEILQAEGLRSGYRRHRRTSREHHRPRILDLRRRSRHDSGPIPGSVRMPSLRDKLEEYQRELEVHPRRSEPQSRRSSLATTMTGWDMTSMSYCQSQAETATEDGFRRRRSAHHHHRSSRRESYVSAATTPRPSRPSSGRSHRHRHGKNKDRNHEWKVVAVVGCVIAIGVLIWGLYGHGSTKTTPIKLE</sequence>
<keyword evidence="2" id="KW-1133">Transmembrane helix</keyword>
<feature type="compositionally biased region" description="Basic residues" evidence="1">
    <location>
        <begin position="423"/>
        <end position="435"/>
    </location>
</feature>
<dbReference type="Proteomes" id="UP000515135">
    <property type="component" value="Unplaced"/>
</dbReference>
<keyword evidence="3" id="KW-1185">Reference proteome</keyword>
<feature type="compositionally biased region" description="Polar residues" evidence="1">
    <location>
        <begin position="220"/>
        <end position="230"/>
    </location>
</feature>
<proteinExistence type="predicted"/>
<dbReference type="KEGG" id="bbel:109478535"/>
<name>A0A6P4Z2E8_BRABE</name>
<dbReference type="GeneID" id="109478535"/>
<accession>A0A6P4Z2E8</accession>
<dbReference type="OrthoDB" id="10050374at2759"/>
<dbReference type="AlphaFoldDB" id="A0A6P4Z2E8"/>
<keyword evidence="2" id="KW-0472">Membrane</keyword>
<feature type="region of interest" description="Disordered" evidence="1">
    <location>
        <begin position="49"/>
        <end position="68"/>
    </location>
</feature>
<feature type="region of interest" description="Disordered" evidence="1">
    <location>
        <begin position="331"/>
        <end position="398"/>
    </location>
</feature>
<gene>
    <name evidence="4" type="primary">LOC109478535</name>
</gene>
<feature type="region of interest" description="Disordered" evidence="1">
    <location>
        <begin position="200"/>
        <end position="230"/>
    </location>
</feature>